<evidence type="ECO:0000256" key="4">
    <source>
        <dbReference type="ARBA" id="ARBA00022737"/>
    </source>
</evidence>
<comment type="catalytic activity">
    <reaction evidence="7">
        <text>a UDP-3-O-[(3R)-3-hydroxyacyl]-alpha-D-glucosamine + a (3R)-hydroxyacyl-[ACP] = a UDP-2-N,3-O-bis[(3R)-3-hydroxyacyl]-alpha-D-glucosamine + holo-[ACP] + H(+)</text>
        <dbReference type="Rhea" id="RHEA:53836"/>
        <dbReference type="Rhea" id="RHEA-COMP:9685"/>
        <dbReference type="Rhea" id="RHEA-COMP:9945"/>
        <dbReference type="ChEBI" id="CHEBI:15378"/>
        <dbReference type="ChEBI" id="CHEBI:64479"/>
        <dbReference type="ChEBI" id="CHEBI:78827"/>
        <dbReference type="ChEBI" id="CHEBI:137740"/>
        <dbReference type="ChEBI" id="CHEBI:137748"/>
        <dbReference type="EC" id="2.3.1.191"/>
    </reaction>
</comment>
<evidence type="ECO:0000256" key="6">
    <source>
        <dbReference type="ARBA" id="ARBA00023315"/>
    </source>
</evidence>
<dbReference type="Pfam" id="PF00132">
    <property type="entry name" value="Hexapep"/>
    <property type="match status" value="1"/>
</dbReference>
<comment type="subunit">
    <text evidence="7">Homotrimer.</text>
</comment>
<keyword evidence="3 7" id="KW-0808">Transferase</keyword>
<name>A0ABN6M1T7_9BACT</name>
<dbReference type="HAMAP" id="MF_00523">
    <property type="entry name" value="LpxD"/>
    <property type="match status" value="1"/>
</dbReference>
<evidence type="ECO:0000259" key="8">
    <source>
        <dbReference type="Pfam" id="PF04613"/>
    </source>
</evidence>
<dbReference type="InterPro" id="IPR020573">
    <property type="entry name" value="UDP_GlcNAc_AcTrfase_non-rep"/>
</dbReference>
<feature type="active site" description="Proton acceptor" evidence="7">
    <location>
        <position position="240"/>
    </location>
</feature>
<comment type="function">
    <text evidence="7">Catalyzes the N-acylation of UDP-3-O-acylglucosamine using 3-hydroxyacyl-ACP as the acyl donor. Is involved in the biosynthesis of lipid A, a phosphorylated glycolipid that anchors the lipopolysaccharide to the outer membrane of the cell.</text>
</comment>
<comment type="pathway">
    <text evidence="7">Bacterial outer membrane biogenesis; LPS lipid A biosynthesis.</text>
</comment>
<proteinExistence type="inferred from homology"/>
<evidence type="ECO:0000256" key="7">
    <source>
        <dbReference type="HAMAP-Rule" id="MF_00523"/>
    </source>
</evidence>
<evidence type="ECO:0000313" key="9">
    <source>
        <dbReference type="EMBL" id="BDD86831.1"/>
    </source>
</evidence>
<dbReference type="Pfam" id="PF04613">
    <property type="entry name" value="LpxD"/>
    <property type="match status" value="1"/>
</dbReference>
<keyword evidence="2 7" id="KW-0441">Lipid A biosynthesis</keyword>
<comment type="similarity">
    <text evidence="7">Belongs to the transferase hexapeptide repeat family. LpxD subfamily.</text>
</comment>
<keyword evidence="10" id="KW-1185">Reference proteome</keyword>
<dbReference type="EMBL" id="AP025516">
    <property type="protein sequence ID" value="BDD86831.1"/>
    <property type="molecule type" value="Genomic_DNA"/>
</dbReference>
<dbReference type="InterPro" id="IPR018357">
    <property type="entry name" value="Hexapep_transf_CS"/>
</dbReference>
<reference evidence="9 10" key="1">
    <citation type="submission" date="2022-01" db="EMBL/GenBank/DDBJ databases">
        <title>Desulfofustis limnae sp. nov., a novel mesophilic sulfate-reducing bacterium isolated from marsh soil.</title>
        <authorList>
            <person name="Watanabe M."/>
            <person name="Takahashi A."/>
            <person name="Kojima H."/>
            <person name="Fukui M."/>
        </authorList>
    </citation>
    <scope>NUCLEOTIDE SEQUENCE [LARGE SCALE GENOMIC DNA]</scope>
    <source>
        <strain evidence="9 10">PPLL</strain>
    </source>
</reference>
<dbReference type="PANTHER" id="PTHR43378">
    <property type="entry name" value="UDP-3-O-ACYLGLUCOSAMINE N-ACYLTRANSFERASE"/>
    <property type="match status" value="1"/>
</dbReference>
<dbReference type="PROSITE" id="PS00101">
    <property type="entry name" value="HEXAPEP_TRANSFERASES"/>
    <property type="match status" value="1"/>
</dbReference>
<evidence type="ECO:0000256" key="3">
    <source>
        <dbReference type="ARBA" id="ARBA00022679"/>
    </source>
</evidence>
<gene>
    <name evidence="7 9" type="primary">lpxD</name>
    <name evidence="9" type="ORF">DPPLL_11960</name>
</gene>
<accession>A0ABN6M1T7</accession>
<protein>
    <recommendedName>
        <fullName evidence="7">UDP-3-O-acylglucosamine N-acyltransferase</fullName>
        <ecNumber evidence="7">2.3.1.191</ecNumber>
    </recommendedName>
</protein>
<dbReference type="SUPFAM" id="SSF51161">
    <property type="entry name" value="Trimeric LpxA-like enzymes"/>
    <property type="match status" value="1"/>
</dbReference>
<evidence type="ECO:0000256" key="1">
    <source>
        <dbReference type="ARBA" id="ARBA00022516"/>
    </source>
</evidence>
<sequence length="348" mass="36348">MNKHYTVGQLAALVEGEVIGDKELVIDGFGPLDAAQPGQLSFLAKAGGREALEKSAASAFLVPHDFSCEGRALIRVRDPYLAAAIIQNELLRRPFVAAGIHQRAVVGADCSLSAEISVGPLAVLGERVRLGARVSIGAGAVIGAEVSIGDDCVIHPNVTIEPRCRIGNRVIIHAGTVIGSDGYGYATDRHGNHVKRPQLGIVQIDDDVEIGANCCIDRATFGVTRIRSGAKIDNLVQIAHNVEVGENSLIVAQVGLAGSTVLGRNVVFGGQAGAAGHQTIGDRTMVAGKAAVHGDQPPGSMLAGVPAIPAKQWFKAANLFGKLPDLAKDLRQLKKEVAALREKDEPSS</sequence>
<keyword evidence="1 7" id="KW-0444">Lipid biosynthesis</keyword>
<organism evidence="9 10">
    <name type="scientific">Desulfofustis limnaeus</name>
    <dbReference type="NCBI Taxonomy" id="2740163"/>
    <lineage>
        <taxon>Bacteria</taxon>
        <taxon>Pseudomonadati</taxon>
        <taxon>Thermodesulfobacteriota</taxon>
        <taxon>Desulfobulbia</taxon>
        <taxon>Desulfobulbales</taxon>
        <taxon>Desulfocapsaceae</taxon>
        <taxon>Desulfofustis</taxon>
    </lineage>
</organism>
<evidence type="ECO:0000256" key="5">
    <source>
        <dbReference type="ARBA" id="ARBA00023098"/>
    </source>
</evidence>
<dbReference type="Gene3D" id="2.160.10.10">
    <property type="entry name" value="Hexapeptide repeat proteins"/>
    <property type="match status" value="1"/>
</dbReference>
<keyword evidence="5 7" id="KW-0443">Lipid metabolism</keyword>
<evidence type="ECO:0000313" key="10">
    <source>
        <dbReference type="Proteomes" id="UP000830055"/>
    </source>
</evidence>
<dbReference type="PANTHER" id="PTHR43378:SF2">
    <property type="entry name" value="UDP-3-O-ACYLGLUCOSAMINE N-ACYLTRANSFERASE 1, MITOCHONDRIAL-RELATED"/>
    <property type="match status" value="1"/>
</dbReference>
<evidence type="ECO:0000256" key="2">
    <source>
        <dbReference type="ARBA" id="ARBA00022556"/>
    </source>
</evidence>
<keyword evidence="6 7" id="KW-0012">Acyltransferase</keyword>
<dbReference type="NCBIfam" id="TIGR01853">
    <property type="entry name" value="lipid_A_lpxD"/>
    <property type="match status" value="1"/>
</dbReference>
<dbReference type="InterPro" id="IPR011004">
    <property type="entry name" value="Trimer_LpxA-like_sf"/>
</dbReference>
<dbReference type="InterPro" id="IPR001451">
    <property type="entry name" value="Hexapep"/>
</dbReference>
<dbReference type="CDD" id="cd03352">
    <property type="entry name" value="LbH_LpxD"/>
    <property type="match status" value="1"/>
</dbReference>
<dbReference type="NCBIfam" id="NF002060">
    <property type="entry name" value="PRK00892.1"/>
    <property type="match status" value="1"/>
</dbReference>
<feature type="domain" description="UDP-3-O-[3-hydroxymyristoyl] glucosamine N-acyltransferase non-repeat region" evidence="8">
    <location>
        <begin position="24"/>
        <end position="85"/>
    </location>
</feature>
<keyword evidence="4 7" id="KW-0677">Repeat</keyword>
<dbReference type="InterPro" id="IPR007691">
    <property type="entry name" value="LpxD"/>
</dbReference>
<dbReference type="Gene3D" id="3.40.1390.10">
    <property type="entry name" value="MurE/MurF, N-terminal domain"/>
    <property type="match status" value="1"/>
</dbReference>
<dbReference type="Proteomes" id="UP000830055">
    <property type="component" value="Chromosome"/>
</dbReference>
<dbReference type="EC" id="2.3.1.191" evidence="7"/>
<dbReference type="RefSeq" id="WP_284153902.1">
    <property type="nucleotide sequence ID" value="NZ_AP025516.1"/>
</dbReference>